<evidence type="ECO:0000313" key="3">
    <source>
        <dbReference type="WBParaSite" id="BPAG_0000486301-mRNA-1"/>
    </source>
</evidence>
<evidence type="ECO:0000313" key="1">
    <source>
        <dbReference type="EMBL" id="VDN86013.1"/>
    </source>
</evidence>
<keyword evidence="2" id="KW-1185">Reference proteome</keyword>
<protein>
    <submittedName>
        <fullName evidence="1 3">Uncharacterized protein</fullName>
    </submittedName>
</protein>
<evidence type="ECO:0000313" key="2">
    <source>
        <dbReference type="Proteomes" id="UP000278627"/>
    </source>
</evidence>
<dbReference type="EMBL" id="UZAD01002762">
    <property type="protein sequence ID" value="VDN86013.1"/>
    <property type="molecule type" value="Genomic_DNA"/>
</dbReference>
<dbReference type="AlphaFoldDB" id="A0A0N4T9H6"/>
<name>A0A0N4T9H6_BRUPA</name>
<dbReference type="Proteomes" id="UP000278627">
    <property type="component" value="Unassembled WGS sequence"/>
</dbReference>
<gene>
    <name evidence="1" type="ORF">BPAG_LOCUS4827</name>
</gene>
<dbReference type="WBParaSite" id="BPAG_0000486301-mRNA-1">
    <property type="protein sequence ID" value="BPAG_0000486301-mRNA-1"/>
    <property type="gene ID" value="BPAG_0000486301"/>
</dbReference>
<dbReference type="STRING" id="6280.A0A0N4T9H6"/>
<reference evidence="3" key="1">
    <citation type="submission" date="2017-02" db="UniProtKB">
        <authorList>
            <consortium name="WormBaseParasite"/>
        </authorList>
    </citation>
    <scope>IDENTIFICATION</scope>
</reference>
<proteinExistence type="predicted"/>
<sequence>MDRINSMIALQYYNGMLDKKEFESFTNCCLTAIPGPLAYCNFSQFINWTTNKPIDNSKCASKITKYAFNKRLENSFNKYQDCYMDPISTDDIKIMKSTNYQQQPMFNVNSPETFIDQGVRFLSIFMIDQKN</sequence>
<accession>A0A0N4T9H6</accession>
<reference evidence="1 2" key="2">
    <citation type="submission" date="2018-11" db="EMBL/GenBank/DDBJ databases">
        <authorList>
            <consortium name="Pathogen Informatics"/>
        </authorList>
    </citation>
    <scope>NUCLEOTIDE SEQUENCE [LARGE SCALE GENOMIC DNA]</scope>
</reference>
<organism evidence="3">
    <name type="scientific">Brugia pahangi</name>
    <name type="common">Filarial nematode worm</name>
    <dbReference type="NCBI Taxonomy" id="6280"/>
    <lineage>
        <taxon>Eukaryota</taxon>
        <taxon>Metazoa</taxon>
        <taxon>Ecdysozoa</taxon>
        <taxon>Nematoda</taxon>
        <taxon>Chromadorea</taxon>
        <taxon>Rhabditida</taxon>
        <taxon>Spirurina</taxon>
        <taxon>Spiruromorpha</taxon>
        <taxon>Filarioidea</taxon>
        <taxon>Onchocercidae</taxon>
        <taxon>Brugia</taxon>
    </lineage>
</organism>